<reference evidence="1" key="1">
    <citation type="submission" date="2021-02" db="EMBL/GenBank/DDBJ databases">
        <authorList>
            <person name="Nowell W R."/>
        </authorList>
    </citation>
    <scope>NUCLEOTIDE SEQUENCE</scope>
</reference>
<evidence type="ECO:0000313" key="2">
    <source>
        <dbReference type="Proteomes" id="UP000676336"/>
    </source>
</evidence>
<sequence length="23" mass="2252">NDGKSSLSLIFGAVGGGFDIVVV</sequence>
<organism evidence="1 2">
    <name type="scientific">Rotaria magnacalcarata</name>
    <dbReference type="NCBI Taxonomy" id="392030"/>
    <lineage>
        <taxon>Eukaryota</taxon>
        <taxon>Metazoa</taxon>
        <taxon>Spiralia</taxon>
        <taxon>Gnathifera</taxon>
        <taxon>Rotifera</taxon>
        <taxon>Eurotatoria</taxon>
        <taxon>Bdelloidea</taxon>
        <taxon>Philodinida</taxon>
        <taxon>Philodinidae</taxon>
        <taxon>Rotaria</taxon>
    </lineage>
</organism>
<accession>A0A8S3BRV6</accession>
<protein>
    <submittedName>
        <fullName evidence="1">Uncharacterized protein</fullName>
    </submittedName>
</protein>
<dbReference type="AlphaFoldDB" id="A0A8S3BRV6"/>
<proteinExistence type="predicted"/>
<comment type="caution">
    <text evidence="1">The sequence shown here is derived from an EMBL/GenBank/DDBJ whole genome shotgun (WGS) entry which is preliminary data.</text>
</comment>
<gene>
    <name evidence="1" type="ORF">SMN809_LOCUS47434</name>
</gene>
<name>A0A8S3BRV6_9BILA</name>
<dbReference type="EMBL" id="CAJOBI010150027">
    <property type="protein sequence ID" value="CAF4807083.1"/>
    <property type="molecule type" value="Genomic_DNA"/>
</dbReference>
<dbReference type="Proteomes" id="UP000676336">
    <property type="component" value="Unassembled WGS sequence"/>
</dbReference>
<feature type="non-terminal residue" evidence="1">
    <location>
        <position position="1"/>
    </location>
</feature>
<evidence type="ECO:0000313" key="1">
    <source>
        <dbReference type="EMBL" id="CAF4807083.1"/>
    </source>
</evidence>